<sequence length="515" mass="53281">MLPTAAVIAIDGGLPLGTPSGPRRAPPATVPGSLLQQERLGKARDARALLSPHGRARQAPHNDLRRCGGRLELRATGAAKACPSRGQPRARTSNRSGPMHGGSGKQCRQRVPAVARRIALGARGRCCHTDATAGQRRHGAAAWQPRPRVPPRVTPMRCRPRIVSADVLPAAPSGSTPPPTVPALLHRAAAVASTRPPPAHRRGAGAAGAPSRQRPCRFPPITSPLTGSCLACLATAAPSRRPWAVVSAPPSLSQAPSSAGPRPPPLFPFFRPLSFCRPATLVHCIHHGPPPDRRPAATVGDARPRRPPGLHQVGRVAGRLFLRHPPRRAPRRRRRLHLPLGPRRRPAGCGCAPRRGARRRVVDGDRVAGGGRARPHLPRRPRGRRGRRPPTAGRRPRVVVAARDGRGGRVGPAPRADIGRLGGAEAGGWGGADGGAGVPGAAAYPPAAAAGSRVAAAKAALEAAEAEGAAAAAADAALRADAQKKGVSFKAPVAAVVAKSQGAPVVELSPSRPSD</sequence>
<keyword evidence="3" id="KW-1185">Reference proteome</keyword>
<feature type="compositionally biased region" description="Basic residues" evidence="1">
    <location>
        <begin position="373"/>
        <end position="388"/>
    </location>
</feature>
<proteinExistence type="predicted"/>
<dbReference type="AlphaFoldDB" id="A0A1X6NKW5"/>
<evidence type="ECO:0000313" key="3">
    <source>
        <dbReference type="Proteomes" id="UP000218209"/>
    </source>
</evidence>
<feature type="non-terminal residue" evidence="2">
    <location>
        <position position="515"/>
    </location>
</feature>
<evidence type="ECO:0000256" key="1">
    <source>
        <dbReference type="SAM" id="MobiDB-lite"/>
    </source>
</evidence>
<organism evidence="2 3">
    <name type="scientific">Porphyra umbilicalis</name>
    <name type="common">Purple laver</name>
    <name type="synonym">Red alga</name>
    <dbReference type="NCBI Taxonomy" id="2786"/>
    <lineage>
        <taxon>Eukaryota</taxon>
        <taxon>Rhodophyta</taxon>
        <taxon>Bangiophyceae</taxon>
        <taxon>Bangiales</taxon>
        <taxon>Bangiaceae</taxon>
        <taxon>Porphyra</taxon>
    </lineage>
</organism>
<feature type="region of interest" description="Disordered" evidence="1">
    <location>
        <begin position="194"/>
        <end position="216"/>
    </location>
</feature>
<gene>
    <name evidence="2" type="ORF">BU14_1672s0003</name>
</gene>
<reference evidence="2 3" key="1">
    <citation type="submission" date="2017-03" db="EMBL/GenBank/DDBJ databases">
        <title>WGS assembly of Porphyra umbilicalis.</title>
        <authorList>
            <person name="Brawley S.H."/>
            <person name="Blouin N.A."/>
            <person name="Ficko-Blean E."/>
            <person name="Wheeler G.L."/>
            <person name="Lohr M."/>
            <person name="Goodson H.V."/>
            <person name="Jenkins J.W."/>
            <person name="Blaby-Haas C.E."/>
            <person name="Helliwell K.E."/>
            <person name="Chan C."/>
            <person name="Marriage T."/>
            <person name="Bhattacharya D."/>
            <person name="Klein A.S."/>
            <person name="Badis Y."/>
            <person name="Brodie J."/>
            <person name="Cao Y."/>
            <person name="Collen J."/>
            <person name="Dittami S.M."/>
            <person name="Gachon C.M."/>
            <person name="Green B.R."/>
            <person name="Karpowicz S."/>
            <person name="Kim J.W."/>
            <person name="Kudahl U."/>
            <person name="Lin S."/>
            <person name="Michel G."/>
            <person name="Mittag M."/>
            <person name="Olson B.J."/>
            <person name="Pangilinan J."/>
            <person name="Peng Y."/>
            <person name="Qiu H."/>
            <person name="Shu S."/>
            <person name="Singer J.T."/>
            <person name="Smith A.G."/>
            <person name="Sprecher B.N."/>
            <person name="Wagner V."/>
            <person name="Wang W."/>
            <person name="Wang Z.-Y."/>
            <person name="Yan J."/>
            <person name="Yarish C."/>
            <person name="Zoeuner-Riek S."/>
            <person name="Zhuang Y."/>
            <person name="Zou Y."/>
            <person name="Lindquist E.A."/>
            <person name="Grimwood J."/>
            <person name="Barry K."/>
            <person name="Rokhsar D.S."/>
            <person name="Schmutz J."/>
            <person name="Stiller J.W."/>
            <person name="Grossman A.R."/>
            <person name="Prochnik S.E."/>
        </authorList>
    </citation>
    <scope>NUCLEOTIDE SEQUENCE [LARGE SCALE GENOMIC DNA]</scope>
    <source>
        <strain evidence="2">4086291</strain>
    </source>
</reference>
<protein>
    <submittedName>
        <fullName evidence="2">Uncharacterized protein</fullName>
    </submittedName>
</protein>
<feature type="region of interest" description="Disordered" evidence="1">
    <location>
        <begin position="287"/>
        <end position="311"/>
    </location>
</feature>
<feature type="region of interest" description="Disordered" evidence="1">
    <location>
        <begin position="339"/>
        <end position="396"/>
    </location>
</feature>
<evidence type="ECO:0000313" key="2">
    <source>
        <dbReference type="EMBL" id="OSX69279.1"/>
    </source>
</evidence>
<dbReference type="Proteomes" id="UP000218209">
    <property type="component" value="Unassembled WGS sequence"/>
</dbReference>
<feature type="region of interest" description="Disordered" evidence="1">
    <location>
        <begin position="78"/>
        <end position="110"/>
    </location>
</feature>
<dbReference type="EMBL" id="KV919647">
    <property type="protein sequence ID" value="OSX69279.1"/>
    <property type="molecule type" value="Genomic_DNA"/>
</dbReference>
<accession>A0A1X6NKW5</accession>
<name>A0A1X6NKW5_PORUM</name>